<dbReference type="PATRIC" id="fig|44252.3.peg.2138"/>
<dbReference type="HOGENOM" id="CLU_1137175_0_0_9"/>
<evidence type="ECO:0000313" key="3">
    <source>
        <dbReference type="EMBL" id="MUG22635.1"/>
    </source>
</evidence>
<feature type="chain" id="PRO_5035986224" description="Lipoprotein" evidence="1">
    <location>
        <begin position="24"/>
        <end position="241"/>
    </location>
</feature>
<proteinExistence type="predicted"/>
<dbReference type="EMBL" id="JMQA01000021">
    <property type="protein sequence ID" value="KFN09675.1"/>
    <property type="molecule type" value="Genomic_DNA"/>
</dbReference>
<reference evidence="3 5" key="2">
    <citation type="submission" date="2019-11" db="EMBL/GenBank/DDBJ databases">
        <title>Draft genome sequences of five Paenibacillus species of dairy origin.</title>
        <authorList>
            <person name="Olajide A.M."/>
            <person name="Chen S."/>
            <person name="Lapointe G."/>
        </authorList>
    </citation>
    <scope>NUCLEOTIDE SEQUENCE [LARGE SCALE GENOMIC DNA]</scope>
    <source>
        <strain evidence="3 5">3CT49</strain>
    </source>
</reference>
<feature type="signal peptide" evidence="1">
    <location>
        <begin position="1"/>
        <end position="23"/>
    </location>
</feature>
<evidence type="ECO:0008006" key="6">
    <source>
        <dbReference type="Google" id="ProtNLM"/>
    </source>
</evidence>
<dbReference type="GeneID" id="77006357"/>
<name>A0A090ZHI3_PAEMA</name>
<keyword evidence="4" id="KW-1185">Reference proteome</keyword>
<dbReference type="PROSITE" id="PS51257">
    <property type="entry name" value="PROKAR_LIPOPROTEIN"/>
    <property type="match status" value="1"/>
</dbReference>
<dbReference type="Proteomes" id="UP000442469">
    <property type="component" value="Unassembled WGS sequence"/>
</dbReference>
<accession>A0A090ZHI3</accession>
<evidence type="ECO:0000256" key="1">
    <source>
        <dbReference type="SAM" id="SignalP"/>
    </source>
</evidence>
<dbReference type="EMBL" id="WNZZ01000005">
    <property type="protein sequence ID" value="MUG22635.1"/>
    <property type="molecule type" value="Genomic_DNA"/>
</dbReference>
<evidence type="ECO:0000313" key="5">
    <source>
        <dbReference type="Proteomes" id="UP000442469"/>
    </source>
</evidence>
<comment type="caution">
    <text evidence="2">The sequence shown here is derived from an EMBL/GenBank/DDBJ whole genome shotgun (WGS) entry which is preliminary data.</text>
</comment>
<evidence type="ECO:0000313" key="2">
    <source>
        <dbReference type="EMBL" id="KFN09675.1"/>
    </source>
</evidence>
<protein>
    <recommendedName>
        <fullName evidence="6">Lipoprotein</fullName>
    </recommendedName>
</protein>
<dbReference type="Proteomes" id="UP000029278">
    <property type="component" value="Unassembled WGS sequence"/>
</dbReference>
<dbReference type="OrthoDB" id="2677181at2"/>
<dbReference type="STRING" id="44252.DJ90_3636"/>
<organism evidence="2 4">
    <name type="scientific">Paenibacillus macerans</name>
    <name type="common">Bacillus macerans</name>
    <dbReference type="NCBI Taxonomy" id="44252"/>
    <lineage>
        <taxon>Bacteria</taxon>
        <taxon>Bacillati</taxon>
        <taxon>Bacillota</taxon>
        <taxon>Bacilli</taxon>
        <taxon>Bacillales</taxon>
        <taxon>Paenibacillaceae</taxon>
        <taxon>Paenibacillus</taxon>
    </lineage>
</organism>
<dbReference type="AlphaFoldDB" id="A0A090ZHI3"/>
<reference evidence="2 4" key="1">
    <citation type="submission" date="2014-04" db="EMBL/GenBank/DDBJ databases">
        <authorList>
            <person name="Bishop-Lilly K.A."/>
            <person name="Broomall S.M."/>
            <person name="Chain P.S."/>
            <person name="Chertkov O."/>
            <person name="Coyne S.R."/>
            <person name="Daligault H.E."/>
            <person name="Davenport K.W."/>
            <person name="Erkkila T."/>
            <person name="Frey K.G."/>
            <person name="Gibbons H.S."/>
            <person name="Gu W."/>
            <person name="Jaissle J."/>
            <person name="Johnson S.L."/>
            <person name="Koroleva G.I."/>
            <person name="Ladner J.T."/>
            <person name="Lo C.-C."/>
            <person name="Minogue T.D."/>
            <person name="Munk C."/>
            <person name="Palacios G.F."/>
            <person name="Redden C.L."/>
            <person name="Rosenzweig C.N."/>
            <person name="Scholz M.B."/>
            <person name="Teshima H."/>
            <person name="Xu Y."/>
        </authorList>
    </citation>
    <scope>NUCLEOTIDE SEQUENCE [LARGE SCALE GENOMIC DNA]</scope>
    <source>
        <strain evidence="2 4">8244</strain>
    </source>
</reference>
<evidence type="ECO:0000313" key="4">
    <source>
        <dbReference type="Proteomes" id="UP000029278"/>
    </source>
</evidence>
<dbReference type="RefSeq" id="WP_036621670.1">
    <property type="nucleotide sequence ID" value="NZ_BGML01000009.1"/>
</dbReference>
<keyword evidence="1" id="KW-0732">Signal</keyword>
<gene>
    <name evidence="2" type="ORF">DJ90_3636</name>
    <name evidence="3" type="ORF">GNQ08_09455</name>
</gene>
<sequence length="241" mass="26588">MRWRLKWLAGLLVLAAFFTAACADGGTIDKPDPSEELQSEDGHADDITLTIDGGTFIPDVTRSLHFDYTEGITVLQALESSGIVKLTEDRGKIQSVGEVSLDSTLEWGIRLNDKELPSRDWDKQLKAGDNILVYVKTAGSATAGQNGASLLLTVNGGSQNPQLKSYFVHQYNENTTVRDLLKRSGIVELNKTGQHIVSVNGYRPEETEAWVLKVNHKKLLDTGLDMRLKPQDNVEIALVRK</sequence>